<evidence type="ECO:0000256" key="7">
    <source>
        <dbReference type="SAM" id="Phobius"/>
    </source>
</evidence>
<keyword evidence="3" id="KW-0813">Transport</keyword>
<evidence type="ECO:0000256" key="5">
    <source>
        <dbReference type="ARBA" id="ARBA00022989"/>
    </source>
</evidence>
<dbReference type="OrthoDB" id="9805749at2"/>
<feature type="transmembrane region" description="Helical" evidence="7">
    <location>
        <begin position="64"/>
        <end position="82"/>
    </location>
</feature>
<evidence type="ECO:0000313" key="8">
    <source>
        <dbReference type="EMBL" id="AMX00555.1"/>
    </source>
</evidence>
<keyword evidence="4 7" id="KW-0812">Transmembrane</keyword>
<feature type="transmembrane region" description="Helical" evidence="7">
    <location>
        <begin position="172"/>
        <end position="193"/>
    </location>
</feature>
<dbReference type="RefSeq" id="WP_066791052.1">
    <property type="nucleotide sequence ID" value="NZ_CP014806.1"/>
</dbReference>
<evidence type="ECO:0000256" key="1">
    <source>
        <dbReference type="ARBA" id="ARBA00004141"/>
    </source>
</evidence>
<reference evidence="9" key="2">
    <citation type="submission" date="2016-03" db="EMBL/GenBank/DDBJ databases">
        <authorList>
            <person name="Ploux O."/>
        </authorList>
    </citation>
    <scope>NUCLEOTIDE SEQUENCE [LARGE SCALE GENOMIC DNA]</scope>
    <source>
        <strain evidence="9">PP9</strain>
    </source>
</reference>
<feature type="transmembrane region" description="Helical" evidence="7">
    <location>
        <begin position="241"/>
        <end position="264"/>
    </location>
</feature>
<dbReference type="PANTHER" id="PTHR42810">
    <property type="entry name" value="PURINE PERMEASE C1399.01C-RELATED"/>
    <property type="match status" value="1"/>
</dbReference>
<sequence>MMGSITRELETGRTKRVIVDRKRGGAAAQMLLLGLQQVMAMDLFIPPMILAGMLSFSVNDSALLIQMTFIACGLATLIQAGLAMKLPVMQGPSFVPISALAAIGTTSGIGTMIGSLIPGALLIGLLGYPLQLFSKAVRRFIPPLVAGTVIVIVGISLMPSAIHSIYTAQGSLSSNMIVAIVTAAVLIFCMYIGEKSKTKLRFIKVISVILALASGSLVASFYGLIDFSSVEKASWFQLPTLFAFGMPTFNINAILIMLAIYLIVMIETTGTWFTVSNITGDKLDDKRLNGGALGEGLGCFLGSFLGGTPVTGYSSNAGIIAITGIKSRKPILVGGAILIVLGMMPKLMNCIACIPSVVVNSIFAILCVVIMMNGFKVIKEVPFTERNMLVIGVSIMAALFAVLMPADILAQLPDLATYFVASGTAVGAVTALLLNLILPESIEDHKESNEVQTNLN</sequence>
<dbReference type="InterPro" id="IPR006043">
    <property type="entry name" value="NCS2"/>
</dbReference>
<dbReference type="PANTHER" id="PTHR42810:SF2">
    <property type="entry name" value="PURINE PERMEASE C1399.01C-RELATED"/>
    <property type="match status" value="1"/>
</dbReference>
<evidence type="ECO:0000256" key="3">
    <source>
        <dbReference type="ARBA" id="ARBA00022448"/>
    </source>
</evidence>
<dbReference type="STRING" id="241244.ATY39_14700"/>
<comment type="similarity">
    <text evidence="2">Belongs to the nucleobase:cation symporter-2 (NCS2) (TC 2.A.40) family.</text>
</comment>
<feature type="transmembrane region" description="Helical" evidence="7">
    <location>
        <begin position="387"/>
        <end position="406"/>
    </location>
</feature>
<keyword evidence="5 7" id="KW-1133">Transmembrane helix</keyword>
<name>A0A143HFR6_9BACL</name>
<dbReference type="Proteomes" id="UP000076021">
    <property type="component" value="Chromosome"/>
</dbReference>
<feature type="transmembrane region" description="Helical" evidence="7">
    <location>
        <begin position="354"/>
        <end position="375"/>
    </location>
</feature>
<organism evidence="8 9">
    <name type="scientific">Rummeliibacillus stabekisii</name>
    <dbReference type="NCBI Taxonomy" id="241244"/>
    <lineage>
        <taxon>Bacteria</taxon>
        <taxon>Bacillati</taxon>
        <taxon>Bacillota</taxon>
        <taxon>Bacilli</taxon>
        <taxon>Bacillales</taxon>
        <taxon>Caryophanaceae</taxon>
        <taxon>Rummeliibacillus</taxon>
    </lineage>
</organism>
<dbReference type="GO" id="GO:0005886">
    <property type="term" value="C:plasma membrane"/>
    <property type="evidence" value="ECO:0007669"/>
    <property type="project" value="TreeGrafter"/>
</dbReference>
<evidence type="ECO:0000256" key="4">
    <source>
        <dbReference type="ARBA" id="ARBA00022692"/>
    </source>
</evidence>
<evidence type="ECO:0000313" key="9">
    <source>
        <dbReference type="Proteomes" id="UP000076021"/>
    </source>
</evidence>
<feature type="transmembrane region" description="Helical" evidence="7">
    <location>
        <begin position="205"/>
        <end position="225"/>
    </location>
</feature>
<feature type="transmembrane region" description="Helical" evidence="7">
    <location>
        <begin position="144"/>
        <end position="166"/>
    </location>
</feature>
<dbReference type="GO" id="GO:0042907">
    <property type="term" value="F:xanthine transmembrane transporter activity"/>
    <property type="evidence" value="ECO:0007669"/>
    <property type="project" value="TreeGrafter"/>
</dbReference>
<accession>A0A143HFR6</accession>
<dbReference type="Pfam" id="PF00860">
    <property type="entry name" value="Xan_ur_permease"/>
    <property type="match status" value="1"/>
</dbReference>
<feature type="transmembrane region" description="Helical" evidence="7">
    <location>
        <begin position="94"/>
        <end position="113"/>
    </location>
</feature>
<comment type="subcellular location">
    <subcellularLocation>
        <location evidence="1">Membrane</location>
        <topology evidence="1">Multi-pass membrane protein</topology>
    </subcellularLocation>
</comment>
<dbReference type="EMBL" id="CP014806">
    <property type="protein sequence ID" value="AMX00555.1"/>
    <property type="molecule type" value="Genomic_DNA"/>
</dbReference>
<feature type="transmembrane region" description="Helical" evidence="7">
    <location>
        <begin position="418"/>
        <end position="438"/>
    </location>
</feature>
<evidence type="ECO:0000256" key="6">
    <source>
        <dbReference type="ARBA" id="ARBA00023136"/>
    </source>
</evidence>
<proteinExistence type="inferred from homology"/>
<dbReference type="AlphaFoldDB" id="A0A143HFR6"/>
<evidence type="ECO:0000256" key="2">
    <source>
        <dbReference type="ARBA" id="ARBA00008821"/>
    </source>
</evidence>
<gene>
    <name evidence="8" type="ORF">ATY39_14700</name>
</gene>
<keyword evidence="9" id="KW-1185">Reference proteome</keyword>
<reference evidence="8 9" key="1">
    <citation type="journal article" date="2016" name="Genome Announc.">
        <title>Whole-Genome Sequence of Rummeliibacillus stabekisii Strain PP9 Isolated from Antarctic Soil.</title>
        <authorList>
            <person name="da Mota F.F."/>
            <person name="Vollu R.E."/>
            <person name="Jurelevicius D."/>
            <person name="Seldin L."/>
        </authorList>
    </citation>
    <scope>NUCLEOTIDE SEQUENCE [LARGE SCALE GENOMIC DNA]</scope>
    <source>
        <strain evidence="8 9">PP9</strain>
    </source>
</reference>
<protein>
    <submittedName>
        <fullName evidence="8">Xanthine/uracil permease</fullName>
    </submittedName>
</protein>
<feature type="transmembrane region" description="Helical" evidence="7">
    <location>
        <begin position="331"/>
        <end position="348"/>
    </location>
</feature>
<dbReference type="NCBIfam" id="NF037981">
    <property type="entry name" value="NCS2_1"/>
    <property type="match status" value="1"/>
</dbReference>
<keyword evidence="6 7" id="KW-0472">Membrane</keyword>
<dbReference type="KEGG" id="rst:ATY39_14700"/>